<dbReference type="PRINTS" id="PR00081">
    <property type="entry name" value="GDHRDH"/>
</dbReference>
<dbReference type="Proteomes" id="UP001139451">
    <property type="component" value="Unassembled WGS sequence"/>
</dbReference>
<evidence type="ECO:0000256" key="2">
    <source>
        <dbReference type="ARBA" id="ARBA00023002"/>
    </source>
</evidence>
<sequence length="269" mass="27890">MTAKMHIPDFRSMLDLHGRRFVVLGAGEGIGIQVSHALAQCGARLLCVDIDGDRAKRIAEEIGGTAFVADVTDPVQVEAAFTEAARRLGGVDGLVDVIGMARIKPIVDMSPQDISWQLDIVYRHALYAIAAGAKAMVDGGTMAFVSSLAGERYVENQVLYGSAKAALNQLVRGAAAELGARGIRINAVAPGFIRTPRMLDLLGDGGWQALDGASPSGRSADPSEIASALLFLSSGLASHVTGVILPADGGMVVKSALPPLSFGAASRGE</sequence>
<comment type="similarity">
    <text evidence="1">Belongs to the short-chain dehydrogenases/reductases (SDR) family.</text>
</comment>
<organism evidence="3 4">
    <name type="scientific">Sphingomonas tagetis</name>
    <dbReference type="NCBI Taxonomy" id="2949092"/>
    <lineage>
        <taxon>Bacteria</taxon>
        <taxon>Pseudomonadati</taxon>
        <taxon>Pseudomonadota</taxon>
        <taxon>Alphaproteobacteria</taxon>
        <taxon>Sphingomonadales</taxon>
        <taxon>Sphingomonadaceae</taxon>
        <taxon>Sphingomonas</taxon>
    </lineage>
</organism>
<dbReference type="InterPro" id="IPR020904">
    <property type="entry name" value="Sc_DH/Rdtase_CS"/>
</dbReference>
<dbReference type="Gene3D" id="3.40.50.720">
    <property type="entry name" value="NAD(P)-binding Rossmann-like Domain"/>
    <property type="match status" value="1"/>
</dbReference>
<dbReference type="PROSITE" id="PS00061">
    <property type="entry name" value="ADH_SHORT"/>
    <property type="match status" value="1"/>
</dbReference>
<name>A0A9X2KQT4_9SPHN</name>
<evidence type="ECO:0000256" key="1">
    <source>
        <dbReference type="ARBA" id="ARBA00006484"/>
    </source>
</evidence>
<keyword evidence="4" id="KW-1185">Reference proteome</keyword>
<dbReference type="GO" id="GO:0016491">
    <property type="term" value="F:oxidoreductase activity"/>
    <property type="evidence" value="ECO:0007669"/>
    <property type="project" value="UniProtKB-KW"/>
</dbReference>
<proteinExistence type="inferred from homology"/>
<dbReference type="EMBL" id="JAMLDX010000015">
    <property type="protein sequence ID" value="MCP3732118.1"/>
    <property type="molecule type" value="Genomic_DNA"/>
</dbReference>
<dbReference type="InterPro" id="IPR036291">
    <property type="entry name" value="NAD(P)-bd_dom_sf"/>
</dbReference>
<dbReference type="InterPro" id="IPR051122">
    <property type="entry name" value="SDR_DHRS6-like"/>
</dbReference>
<protein>
    <submittedName>
        <fullName evidence="3">SDR family oxidoreductase</fullName>
    </submittedName>
</protein>
<evidence type="ECO:0000313" key="3">
    <source>
        <dbReference type="EMBL" id="MCP3732118.1"/>
    </source>
</evidence>
<dbReference type="AlphaFoldDB" id="A0A9X2KQT4"/>
<keyword evidence="2" id="KW-0560">Oxidoreductase</keyword>
<dbReference type="SUPFAM" id="SSF51735">
    <property type="entry name" value="NAD(P)-binding Rossmann-fold domains"/>
    <property type="match status" value="1"/>
</dbReference>
<dbReference type="Pfam" id="PF13561">
    <property type="entry name" value="adh_short_C2"/>
    <property type="match status" value="1"/>
</dbReference>
<dbReference type="CDD" id="cd05233">
    <property type="entry name" value="SDR_c"/>
    <property type="match status" value="1"/>
</dbReference>
<dbReference type="PANTHER" id="PTHR43477:SF1">
    <property type="entry name" value="DIHYDROANTICAPSIN 7-DEHYDROGENASE"/>
    <property type="match status" value="1"/>
</dbReference>
<accession>A0A9X2KQT4</accession>
<comment type="caution">
    <text evidence="3">The sequence shown here is derived from an EMBL/GenBank/DDBJ whole genome shotgun (WGS) entry which is preliminary data.</text>
</comment>
<dbReference type="InterPro" id="IPR002347">
    <property type="entry name" value="SDR_fam"/>
</dbReference>
<evidence type="ECO:0000313" key="4">
    <source>
        <dbReference type="Proteomes" id="UP001139451"/>
    </source>
</evidence>
<dbReference type="PANTHER" id="PTHR43477">
    <property type="entry name" value="DIHYDROANTICAPSIN 7-DEHYDROGENASE"/>
    <property type="match status" value="1"/>
</dbReference>
<gene>
    <name evidence="3" type="ORF">M9978_16980</name>
</gene>
<reference evidence="3" key="1">
    <citation type="submission" date="2022-05" db="EMBL/GenBank/DDBJ databases">
        <title>Sphingomonas sp. strain MG17 Genome sequencing and assembly.</title>
        <authorList>
            <person name="Kim I."/>
        </authorList>
    </citation>
    <scope>NUCLEOTIDE SEQUENCE</scope>
    <source>
        <strain evidence="3">MG17</strain>
    </source>
</reference>